<dbReference type="GO" id="GO:0072594">
    <property type="term" value="P:establishment of protein localization to organelle"/>
    <property type="evidence" value="ECO:0007669"/>
    <property type="project" value="TreeGrafter"/>
</dbReference>
<keyword evidence="9 21" id="KW-1133">Transmembrane helix</keyword>
<dbReference type="GO" id="GO:0031902">
    <property type="term" value="C:late endosome membrane"/>
    <property type="evidence" value="ECO:0007669"/>
    <property type="project" value="TreeGrafter"/>
</dbReference>
<dbReference type="Proteomes" id="UP000094527">
    <property type="component" value="Unassembled WGS sequence"/>
</dbReference>
<evidence type="ECO:0000256" key="2">
    <source>
        <dbReference type="ARBA" id="ARBA00004158"/>
    </source>
</evidence>
<comment type="function">
    <text evidence="16">Plays a role in short-term synaptic plasticity in a subset of GABAergic neurons in the brain.</text>
</comment>
<keyword evidence="7" id="KW-0732">Signal</keyword>
<evidence type="ECO:0000313" key="23">
    <source>
        <dbReference type="EMBL" id="ODM99101.1"/>
    </source>
</evidence>
<keyword evidence="24" id="KW-1185">Reference proteome</keyword>
<feature type="domain" description="Lysosome-associated membrane glycoprotein 2-like luminal" evidence="22">
    <location>
        <begin position="84"/>
        <end position="168"/>
    </location>
</feature>
<evidence type="ECO:0000256" key="9">
    <source>
        <dbReference type="ARBA" id="ARBA00022989"/>
    </source>
</evidence>
<keyword evidence="13" id="KW-0966">Cell projection</keyword>
<keyword evidence="6 20" id="KW-0812">Transmembrane</keyword>
<protein>
    <recommendedName>
        <fullName evidence="18">Lysosome-associated membrane glycoprotein 5</fullName>
    </recommendedName>
    <alternativeName>
        <fullName evidence="19">Lysosome-associated membrane protein 5</fullName>
    </alternativeName>
</protein>
<evidence type="ECO:0000256" key="5">
    <source>
        <dbReference type="ARBA" id="ARBA00009644"/>
    </source>
</evidence>
<evidence type="ECO:0000256" key="6">
    <source>
        <dbReference type="ARBA" id="ARBA00022692"/>
    </source>
</evidence>
<evidence type="ECO:0000256" key="11">
    <source>
        <dbReference type="ARBA" id="ARBA00023136"/>
    </source>
</evidence>
<dbReference type="Pfam" id="PF01299">
    <property type="entry name" value="Lamp2-like_luminal"/>
    <property type="match status" value="1"/>
</dbReference>
<evidence type="ECO:0000256" key="14">
    <source>
        <dbReference type="ARBA" id="ARBA00023329"/>
    </source>
</evidence>
<evidence type="ECO:0000259" key="22">
    <source>
        <dbReference type="Pfam" id="PF01299"/>
    </source>
</evidence>
<dbReference type="GO" id="GO:0005765">
    <property type="term" value="C:lysosomal membrane"/>
    <property type="evidence" value="ECO:0007669"/>
    <property type="project" value="TreeGrafter"/>
</dbReference>
<keyword evidence="12" id="KW-0325">Glycoprotein</keyword>
<dbReference type="PANTHER" id="PTHR11506">
    <property type="entry name" value="LYSOSOME-ASSOCIATED MEMBRANE GLYCOPROTEIN"/>
    <property type="match status" value="1"/>
</dbReference>
<organism evidence="23 24">
    <name type="scientific">Orchesella cincta</name>
    <name type="common">Springtail</name>
    <name type="synonym">Podura cincta</name>
    <dbReference type="NCBI Taxonomy" id="48709"/>
    <lineage>
        <taxon>Eukaryota</taxon>
        <taxon>Metazoa</taxon>
        <taxon>Ecdysozoa</taxon>
        <taxon>Arthropoda</taxon>
        <taxon>Hexapoda</taxon>
        <taxon>Collembola</taxon>
        <taxon>Entomobryomorpha</taxon>
        <taxon>Entomobryoidea</taxon>
        <taxon>Orchesellidae</taxon>
        <taxon>Orchesellinae</taxon>
        <taxon>Orchesella</taxon>
    </lineage>
</organism>
<evidence type="ECO:0000256" key="21">
    <source>
        <dbReference type="SAM" id="Phobius"/>
    </source>
</evidence>
<dbReference type="InterPro" id="IPR002000">
    <property type="entry name" value="Lysosome-assoc_membr_glycop"/>
</dbReference>
<evidence type="ECO:0000256" key="16">
    <source>
        <dbReference type="ARBA" id="ARBA00053950"/>
    </source>
</evidence>
<evidence type="ECO:0000256" key="20">
    <source>
        <dbReference type="PROSITE-ProRule" id="PRU00740"/>
    </source>
</evidence>
<evidence type="ECO:0000256" key="10">
    <source>
        <dbReference type="ARBA" id="ARBA00023018"/>
    </source>
</evidence>
<evidence type="ECO:0000313" key="24">
    <source>
        <dbReference type="Proteomes" id="UP000094527"/>
    </source>
</evidence>
<evidence type="ECO:0000256" key="3">
    <source>
        <dbReference type="ARBA" id="ARBA00004172"/>
    </source>
</evidence>
<evidence type="ECO:0000256" key="4">
    <source>
        <dbReference type="ARBA" id="ARBA00004279"/>
    </source>
</evidence>
<accession>A0A1D2N1M3</accession>
<keyword evidence="11 20" id="KW-0472">Membrane</keyword>
<keyword evidence="10" id="KW-0770">Synapse</keyword>
<proteinExistence type="inferred from homology"/>
<evidence type="ECO:0000256" key="18">
    <source>
        <dbReference type="ARBA" id="ARBA00074379"/>
    </source>
</evidence>
<dbReference type="InterPro" id="IPR048528">
    <property type="entry name" value="Lamp2-like_luminal"/>
</dbReference>
<evidence type="ECO:0000256" key="19">
    <source>
        <dbReference type="ARBA" id="ARBA00076257"/>
    </source>
</evidence>
<dbReference type="GO" id="GO:0005886">
    <property type="term" value="C:plasma membrane"/>
    <property type="evidence" value="ECO:0007669"/>
    <property type="project" value="UniProtKB-SubCell"/>
</dbReference>
<evidence type="ECO:0000256" key="17">
    <source>
        <dbReference type="ARBA" id="ARBA00060492"/>
    </source>
</evidence>
<dbReference type="AlphaFoldDB" id="A0A1D2N1M3"/>
<evidence type="ECO:0000256" key="8">
    <source>
        <dbReference type="ARBA" id="ARBA00022753"/>
    </source>
</evidence>
<evidence type="ECO:0000256" key="12">
    <source>
        <dbReference type="ARBA" id="ARBA00023180"/>
    </source>
</evidence>
<evidence type="ECO:0000256" key="13">
    <source>
        <dbReference type="ARBA" id="ARBA00023273"/>
    </source>
</evidence>
<dbReference type="EMBL" id="LJIJ01000299">
    <property type="protein sequence ID" value="ODM99101.1"/>
    <property type="molecule type" value="Genomic_DNA"/>
</dbReference>
<evidence type="ECO:0000256" key="7">
    <source>
        <dbReference type="ARBA" id="ARBA00022729"/>
    </source>
</evidence>
<dbReference type="PROSITE" id="PS51407">
    <property type="entry name" value="LAMP_3"/>
    <property type="match status" value="1"/>
</dbReference>
<sequence>MQCQPLHFRFDDLKNKFYARLNYHSLFVPWMHILMAEKVTCGKMLLLCAAVLFCLHAVGAANETTTVAPVPTPTPAPAPVYPDNTGSWNVTEGNATCVLIRAGIRLNVNYTDINNNTRKTPIDIPSSAVAIGSCNDSSEQYIRLAWYYSESHALNNTLTIVFQANATNKNESGILSANPVPLGKFAIIKVSAMLNKDEKLFPNATDAGNPFTIDQQNLVVLPTSLNHSFACASEVVVGSTSQQLSLKLQNSQIEAFKTGPGKSEDFSTAEHCAADEISSGSMIGTIVITILIIVLLALGAAALVTYVLKKRRATASGYENM</sequence>
<comment type="subcellular location">
    <subcellularLocation>
        <location evidence="4">Cell projection</location>
        <location evidence="4">Dendrite</location>
    </subcellularLocation>
    <subcellularLocation>
        <location evidence="17">Cell projection</location>
        <location evidence="17">Growth cone membrane</location>
        <topology evidence="17">Single-pass type I membrane protein</topology>
    </subcellularLocation>
    <subcellularLocation>
        <location evidence="15">Cytoplasmic vesicle</location>
        <location evidence="15">Secretory vesicle</location>
        <location evidence="15">Synaptic vesicle membrane</location>
        <topology evidence="15">Single-pass type I membrane protein</topology>
    </subcellularLocation>
    <subcellularLocation>
        <location evidence="2">Early endosome membrane</location>
        <topology evidence="2">Single-pass type I membrane protein</topology>
    </subcellularLocation>
    <subcellularLocation>
        <location evidence="1">Endoplasmic reticulum-Golgi intermediate compartment membrane</location>
        <topology evidence="1">Single-pass type I membrane protein</topology>
    </subcellularLocation>
    <subcellularLocation>
        <location evidence="20">Membrane</location>
        <topology evidence="20">Single-pass type I membrane protein</topology>
    </subcellularLocation>
    <subcellularLocation>
        <location evidence="3">Recycling endosome</location>
    </subcellularLocation>
</comment>
<dbReference type="Gene3D" id="2.40.160.110">
    <property type="match status" value="1"/>
</dbReference>
<dbReference type="PANTHER" id="PTHR11506:SF35">
    <property type="entry name" value="LYSOSOME-ASSOCIATED MEMBRANE GLYCOPROTEIN 5"/>
    <property type="match status" value="1"/>
</dbReference>
<comment type="caution">
    <text evidence="23">The sequence shown here is derived from an EMBL/GenBank/DDBJ whole genome shotgun (WGS) entry which is preliminary data.</text>
</comment>
<evidence type="ECO:0000256" key="1">
    <source>
        <dbReference type="ARBA" id="ARBA00004151"/>
    </source>
</evidence>
<keyword evidence="14" id="KW-0968">Cytoplasmic vesicle</keyword>
<evidence type="ECO:0000256" key="15">
    <source>
        <dbReference type="ARBA" id="ARBA00029428"/>
    </source>
</evidence>
<comment type="caution">
    <text evidence="20">Lacks conserved residue(s) required for the propagation of feature annotation.</text>
</comment>
<dbReference type="OrthoDB" id="6232933at2759"/>
<keyword evidence="8" id="KW-0967">Endosome</keyword>
<comment type="similarity">
    <text evidence="5 20">Belongs to the LAMP family.</text>
</comment>
<gene>
    <name evidence="23" type="ORF">Ocin01_07577</name>
</gene>
<name>A0A1D2N1M3_ORCCI</name>
<reference evidence="23 24" key="1">
    <citation type="journal article" date="2016" name="Genome Biol. Evol.">
        <title>Gene Family Evolution Reflects Adaptation to Soil Environmental Stressors in the Genome of the Collembolan Orchesella cincta.</title>
        <authorList>
            <person name="Faddeeva-Vakhrusheva A."/>
            <person name="Derks M.F."/>
            <person name="Anvar S.Y."/>
            <person name="Agamennone V."/>
            <person name="Suring W."/>
            <person name="Smit S."/>
            <person name="van Straalen N.M."/>
            <person name="Roelofs D."/>
        </authorList>
    </citation>
    <scope>NUCLEOTIDE SEQUENCE [LARGE SCALE GENOMIC DNA]</scope>
    <source>
        <tissue evidence="23">Mixed pool</tissue>
    </source>
</reference>
<dbReference type="STRING" id="48709.A0A1D2N1M3"/>
<feature type="transmembrane region" description="Helical" evidence="21">
    <location>
        <begin position="282"/>
        <end position="308"/>
    </location>
</feature>